<dbReference type="Pfam" id="PF08238">
    <property type="entry name" value="Sel1"/>
    <property type="match status" value="4"/>
</dbReference>
<dbReference type="PANTHER" id="PTHR45011">
    <property type="entry name" value="DAP3-BINDING CELL DEATH ENHANCER 1"/>
    <property type="match status" value="1"/>
</dbReference>
<evidence type="ECO:0000313" key="2">
    <source>
        <dbReference type="EMBL" id="SDZ62664.1"/>
    </source>
</evidence>
<dbReference type="EMBL" id="FNPE01000051">
    <property type="protein sequence ID" value="SDZ62664.1"/>
    <property type="molecule type" value="Genomic_DNA"/>
</dbReference>
<evidence type="ECO:0000313" key="3">
    <source>
        <dbReference type="Proteomes" id="UP000183417"/>
    </source>
</evidence>
<reference evidence="2 3" key="1">
    <citation type="submission" date="2016-10" db="EMBL/GenBank/DDBJ databases">
        <authorList>
            <person name="de Groot N.N."/>
        </authorList>
    </citation>
    <scope>NUCLEOTIDE SEQUENCE [LARGE SCALE GENOMIC DNA]</scope>
    <source>
        <strain evidence="2 3">LMG 24775</strain>
    </source>
</reference>
<dbReference type="GeneID" id="94689026"/>
<reference evidence="1 4" key="2">
    <citation type="submission" date="2020-12" db="EMBL/GenBank/DDBJ databases">
        <title>FDA dAtabase for Regulatory Grade micrObial Sequences (FDA-ARGOS): Supporting development and validation of Infectious Disease Dx tests.</title>
        <authorList>
            <person name="Sproer C."/>
            <person name="Gronow S."/>
            <person name="Severitt S."/>
            <person name="Schroder I."/>
            <person name="Tallon L."/>
            <person name="Sadzewicz L."/>
            <person name="Zhao X."/>
            <person name="Boylan J."/>
            <person name="Ott S."/>
            <person name="Bowen H."/>
            <person name="Vavikolanu K."/>
            <person name="Mehta A."/>
            <person name="Aluvathingal J."/>
            <person name="Nadendla S."/>
            <person name="Lowell S."/>
            <person name="Myers T."/>
            <person name="Yan Y."/>
            <person name="Sichtig H."/>
        </authorList>
    </citation>
    <scope>NUCLEOTIDE SEQUENCE [LARGE SCALE GENOMIC DNA]</scope>
    <source>
        <strain evidence="1 4">FDAARGOS_890</strain>
        <plasmid evidence="1 4">unnamed</plasmid>
    </source>
</reference>
<dbReference type="Proteomes" id="UP000595064">
    <property type="component" value="Plasmid unnamed"/>
</dbReference>
<evidence type="ECO:0000313" key="1">
    <source>
        <dbReference type="EMBL" id="QPS84883.1"/>
    </source>
</evidence>
<dbReference type="InterPro" id="IPR052748">
    <property type="entry name" value="ISR_Activator"/>
</dbReference>
<accession>A0A1H3UJU0</accession>
<proteinExistence type="predicted"/>
<gene>
    <name evidence="1" type="ORF">I6G47_32535</name>
    <name evidence="2" type="ORF">SAMN05421547_1517</name>
</gene>
<keyword evidence="4" id="KW-1185">Reference proteome</keyword>
<dbReference type="EMBL" id="CP065749">
    <property type="protein sequence ID" value="QPS84883.1"/>
    <property type="molecule type" value="Genomic_DNA"/>
</dbReference>
<dbReference type="SMART" id="SM00671">
    <property type="entry name" value="SEL1"/>
    <property type="match status" value="4"/>
</dbReference>
<dbReference type="Proteomes" id="UP000183417">
    <property type="component" value="Unassembled WGS sequence"/>
</dbReference>
<dbReference type="SUPFAM" id="SSF81901">
    <property type="entry name" value="HCP-like"/>
    <property type="match status" value="1"/>
</dbReference>
<dbReference type="PANTHER" id="PTHR45011:SF1">
    <property type="entry name" value="DAP3-BINDING CELL DEATH ENHANCER 1"/>
    <property type="match status" value="1"/>
</dbReference>
<name>A0A1H3UJU0_9BURK</name>
<dbReference type="KEGG" id="dla:I6G47_32535"/>
<keyword evidence="1" id="KW-0614">Plasmid</keyword>
<dbReference type="RefSeq" id="WP_074924387.1">
    <property type="nucleotide sequence ID" value="NZ_CP065749.1"/>
</dbReference>
<protein>
    <submittedName>
        <fullName evidence="1">Sel1 repeat family protein</fullName>
    </submittedName>
    <submittedName>
        <fullName evidence="2">TPR repeat</fullName>
    </submittedName>
</protein>
<organism evidence="2 3">
    <name type="scientific">Delftia lacustris</name>
    <dbReference type="NCBI Taxonomy" id="558537"/>
    <lineage>
        <taxon>Bacteria</taxon>
        <taxon>Pseudomonadati</taxon>
        <taxon>Pseudomonadota</taxon>
        <taxon>Betaproteobacteria</taxon>
        <taxon>Burkholderiales</taxon>
        <taxon>Comamonadaceae</taxon>
        <taxon>Delftia</taxon>
    </lineage>
</organism>
<dbReference type="InterPro" id="IPR011990">
    <property type="entry name" value="TPR-like_helical_dom_sf"/>
</dbReference>
<geneLocation type="plasmid" evidence="1 4">
    <name>unnamed</name>
</geneLocation>
<dbReference type="Gene3D" id="1.25.40.10">
    <property type="entry name" value="Tetratricopeptide repeat domain"/>
    <property type="match status" value="1"/>
</dbReference>
<dbReference type="AlphaFoldDB" id="A0A1H3UJU0"/>
<sequence length="305" mass="33639">MSREISRKVIRRLLEVSAVFLLGGMSLLHACESKLPPGASARADEFIKEGKAWKAYGAMNIEASRGSGGAYRYLATMLERGRGVERSAFAARQLNWMGSQYHDADAMFHAAKDFYARGHRNDGDDLAERAVRCGHPEAALLLAERRAMEGRASEALTFLTLAIEASLPGAKYFLAEVYDKGSLGLPRDYERAFYWYSLAAKDGIAEAKSAMAYYFVRGLHGQQDDLAALHWYHEAAKGGHVDSMTAYGWMLMTGKGASVDIGEASYYLSLAAKNGDKQAAKFLKEIKMKRDERIQLSASPALKND</sequence>
<dbReference type="InterPro" id="IPR006597">
    <property type="entry name" value="Sel1-like"/>
</dbReference>
<evidence type="ECO:0000313" key="4">
    <source>
        <dbReference type="Proteomes" id="UP000595064"/>
    </source>
</evidence>